<reference evidence="2" key="2">
    <citation type="submission" date="2018-05" db="EMBL/GenBank/DDBJ databases">
        <title>OmerRS3 (Oryza meridionalis Reference Sequence Version 3).</title>
        <authorList>
            <person name="Zhang J."/>
            <person name="Kudrna D."/>
            <person name="Lee S."/>
            <person name="Talag J."/>
            <person name="Welchert J."/>
            <person name="Wing R.A."/>
        </authorList>
    </citation>
    <scope>NUCLEOTIDE SEQUENCE [LARGE SCALE GENOMIC DNA]</scope>
    <source>
        <strain evidence="2">cv. OR44</strain>
    </source>
</reference>
<feature type="compositionally biased region" description="Low complexity" evidence="1">
    <location>
        <begin position="110"/>
        <end position="122"/>
    </location>
</feature>
<proteinExistence type="predicted"/>
<feature type="compositionally biased region" description="Low complexity" evidence="1">
    <location>
        <begin position="7"/>
        <end position="20"/>
    </location>
</feature>
<dbReference type="Proteomes" id="UP000008021">
    <property type="component" value="Chromosome 7"/>
</dbReference>
<evidence type="ECO:0000256" key="1">
    <source>
        <dbReference type="SAM" id="MobiDB-lite"/>
    </source>
</evidence>
<name>A0A0E0EBR9_9ORYZ</name>
<reference evidence="2" key="1">
    <citation type="submission" date="2015-04" db="UniProtKB">
        <authorList>
            <consortium name="EnsemblPlants"/>
        </authorList>
    </citation>
    <scope>IDENTIFICATION</scope>
</reference>
<dbReference type="AlphaFoldDB" id="A0A0E0EBR9"/>
<evidence type="ECO:0000313" key="2">
    <source>
        <dbReference type="EnsemblPlants" id="OMERI07G12440.1"/>
    </source>
</evidence>
<protein>
    <recommendedName>
        <fullName evidence="4">DUF834 domain-containing protein</fullName>
    </recommendedName>
</protein>
<feature type="compositionally biased region" description="Basic and acidic residues" evidence="1">
    <location>
        <begin position="36"/>
        <end position="67"/>
    </location>
</feature>
<organism evidence="2">
    <name type="scientific">Oryza meridionalis</name>
    <dbReference type="NCBI Taxonomy" id="40149"/>
    <lineage>
        <taxon>Eukaryota</taxon>
        <taxon>Viridiplantae</taxon>
        <taxon>Streptophyta</taxon>
        <taxon>Embryophyta</taxon>
        <taxon>Tracheophyta</taxon>
        <taxon>Spermatophyta</taxon>
        <taxon>Magnoliopsida</taxon>
        <taxon>Liliopsida</taxon>
        <taxon>Poales</taxon>
        <taxon>Poaceae</taxon>
        <taxon>BOP clade</taxon>
        <taxon>Oryzoideae</taxon>
        <taxon>Oryzeae</taxon>
        <taxon>Oryzinae</taxon>
        <taxon>Oryza</taxon>
    </lineage>
</organism>
<dbReference type="HOGENOM" id="CLU_154162_0_0_1"/>
<dbReference type="EnsemblPlants" id="OMERI07G12440.1">
    <property type="protein sequence ID" value="OMERI07G12440.1"/>
    <property type="gene ID" value="OMERI07G12440"/>
</dbReference>
<feature type="compositionally biased region" description="Polar residues" evidence="1">
    <location>
        <begin position="80"/>
        <end position="92"/>
    </location>
</feature>
<evidence type="ECO:0000313" key="3">
    <source>
        <dbReference type="Proteomes" id="UP000008021"/>
    </source>
</evidence>
<accession>A0A0E0EBR9</accession>
<keyword evidence="3" id="KW-1185">Reference proteome</keyword>
<dbReference type="Gramene" id="OMERI07G12440.1">
    <property type="protein sequence ID" value="OMERI07G12440.1"/>
    <property type="gene ID" value="OMERI07G12440"/>
</dbReference>
<feature type="region of interest" description="Disordered" evidence="1">
    <location>
        <begin position="1"/>
        <end position="138"/>
    </location>
</feature>
<sequence length="138" mass="14452">MGPACKPLASFSPSSLPLLAGGTGEVRHMASLTVADRGRQRQGKEMRRSAMDEREAASTEEGERRVGEPGMLVRRHRRQANGSRRSPPSLTRSAEAEGPPSSGVHGEKPAGGAVPGKAVGGEADVDEVRGESAGSKRR</sequence>
<evidence type="ECO:0008006" key="4">
    <source>
        <dbReference type="Google" id="ProtNLM"/>
    </source>
</evidence>